<feature type="transmembrane region" description="Helical" evidence="11">
    <location>
        <begin position="45"/>
        <end position="69"/>
    </location>
</feature>
<evidence type="ECO:0000256" key="7">
    <source>
        <dbReference type="ARBA" id="ARBA00022989"/>
    </source>
</evidence>
<feature type="transmembrane region" description="Helical" evidence="11">
    <location>
        <begin position="139"/>
        <end position="160"/>
    </location>
</feature>
<dbReference type="PANTHER" id="PTHR32196:SF71">
    <property type="entry name" value="AUTOINDUCER 2 IMPORT SYSTEM PERMEASE PROTEIN LSRD"/>
    <property type="match status" value="1"/>
</dbReference>
<feature type="transmembrane region" description="Helical" evidence="11">
    <location>
        <begin position="304"/>
        <end position="320"/>
    </location>
</feature>
<dbReference type="Pfam" id="PF02653">
    <property type="entry name" value="BPD_transp_2"/>
    <property type="match status" value="1"/>
</dbReference>
<protein>
    <recommendedName>
        <fullName evidence="10">Autoinducer 2 import system permease protein LsrD</fullName>
    </recommendedName>
</protein>
<keyword evidence="13" id="KW-1185">Reference proteome</keyword>
<evidence type="ECO:0000256" key="3">
    <source>
        <dbReference type="ARBA" id="ARBA00022448"/>
    </source>
</evidence>
<evidence type="ECO:0000313" key="13">
    <source>
        <dbReference type="Proteomes" id="UP001342418"/>
    </source>
</evidence>
<evidence type="ECO:0000256" key="1">
    <source>
        <dbReference type="ARBA" id="ARBA00004651"/>
    </source>
</evidence>
<feature type="transmembrane region" description="Helical" evidence="11">
    <location>
        <begin position="172"/>
        <end position="194"/>
    </location>
</feature>
<dbReference type="RefSeq" id="WP_338530468.1">
    <property type="nucleotide sequence ID" value="NZ_CP030941.1"/>
</dbReference>
<keyword evidence="7 11" id="KW-1133">Transmembrane helix</keyword>
<reference evidence="12 13" key="1">
    <citation type="submission" date="2018-07" db="EMBL/GenBank/DDBJ databases">
        <title>Genome sequence of Nitratireductor thuwali#1536.</title>
        <authorList>
            <person name="Michoud G."/>
            <person name="Merlino G."/>
            <person name="Sefrji F.O."/>
            <person name="Daffonchio D."/>
        </authorList>
    </citation>
    <scope>NUCLEOTIDE SEQUENCE [LARGE SCALE GENOMIC DNA]</scope>
    <source>
        <strain evidence="13">Nit1536</strain>
    </source>
</reference>
<keyword evidence="6 11" id="KW-0812">Transmembrane</keyword>
<dbReference type="PANTHER" id="PTHR32196">
    <property type="entry name" value="ABC TRANSPORTER PERMEASE PROTEIN YPHD-RELATED-RELATED"/>
    <property type="match status" value="1"/>
</dbReference>
<comment type="function">
    <text evidence="9">Part of the ABC transporter complex LsrABCD involved in autoinducer 2 (AI-2) import. Probably responsible for the translocation of the substrate across the membrane.</text>
</comment>
<organism evidence="12 13">
    <name type="scientific">Nitratireductor thuwali</name>
    <dbReference type="NCBI Taxonomy" id="2267699"/>
    <lineage>
        <taxon>Bacteria</taxon>
        <taxon>Pseudomonadati</taxon>
        <taxon>Pseudomonadota</taxon>
        <taxon>Alphaproteobacteria</taxon>
        <taxon>Hyphomicrobiales</taxon>
        <taxon>Phyllobacteriaceae</taxon>
        <taxon>Nitratireductor</taxon>
    </lineage>
</organism>
<comment type="subcellular location">
    <subcellularLocation>
        <location evidence="1">Cell membrane</location>
        <topology evidence="1">Multi-pass membrane protein</topology>
    </subcellularLocation>
</comment>
<name>A0ABY5MM36_9HYPH</name>
<evidence type="ECO:0000256" key="2">
    <source>
        <dbReference type="ARBA" id="ARBA00011262"/>
    </source>
</evidence>
<keyword evidence="8 11" id="KW-0472">Membrane</keyword>
<dbReference type="Proteomes" id="UP001342418">
    <property type="component" value="Chromosome"/>
</dbReference>
<keyword evidence="4" id="KW-1003">Cell membrane</keyword>
<keyword evidence="5" id="KW-0997">Cell inner membrane</keyword>
<sequence>MSENNGTSFLKSLLNAWSWLFLILILGFFELYAQMETGNTFLFRVYTLQSIAVAASQILLLALGLTLVIVAGHIDLSIAFTTGFSAVVMALVIRFFGPEGGWLIVILALGVGLLAAIVVGLINGWLVAFINVPSFIGTLGTYGIARGVALIVAGGATVSIRSDEAREIGNGIILGFPIPVLIAAAVAIVFSYLLTHTKFGVHTYALGANRASVERAGVDVKKHLVILFVLSALTAGIGGLIYTGRFSAGAANAGEPILLYAVAAVFIGGASLTGGQGTVVGTVIGAIIIAVIQFGLVFSGLPPYWQFVAVGLVIIVAVVVDQSRDRLTGVSS</sequence>
<keyword evidence="3" id="KW-0813">Transport</keyword>
<comment type="subunit">
    <text evidence="2">The complex is composed of two ATP-binding proteins (LsrA), two transmembrane proteins (LsrC and LsrD) and a solute-binding protein (LsrB).</text>
</comment>
<dbReference type="EMBL" id="CP030941">
    <property type="protein sequence ID" value="UUP18216.1"/>
    <property type="molecule type" value="Genomic_DNA"/>
</dbReference>
<evidence type="ECO:0000256" key="10">
    <source>
        <dbReference type="ARBA" id="ARBA00039381"/>
    </source>
</evidence>
<feature type="transmembrane region" description="Helical" evidence="11">
    <location>
        <begin position="256"/>
        <end position="272"/>
    </location>
</feature>
<evidence type="ECO:0000256" key="8">
    <source>
        <dbReference type="ARBA" id="ARBA00023136"/>
    </source>
</evidence>
<evidence type="ECO:0000256" key="4">
    <source>
        <dbReference type="ARBA" id="ARBA00022475"/>
    </source>
</evidence>
<dbReference type="InterPro" id="IPR001851">
    <property type="entry name" value="ABC_transp_permease"/>
</dbReference>
<feature type="transmembrane region" description="Helical" evidence="11">
    <location>
        <begin position="224"/>
        <end position="244"/>
    </location>
</feature>
<evidence type="ECO:0000256" key="11">
    <source>
        <dbReference type="SAM" id="Phobius"/>
    </source>
</evidence>
<feature type="transmembrane region" description="Helical" evidence="11">
    <location>
        <begin position="279"/>
        <end position="298"/>
    </location>
</feature>
<evidence type="ECO:0000256" key="5">
    <source>
        <dbReference type="ARBA" id="ARBA00022519"/>
    </source>
</evidence>
<feature type="transmembrane region" description="Helical" evidence="11">
    <location>
        <begin position="102"/>
        <end position="127"/>
    </location>
</feature>
<evidence type="ECO:0000256" key="6">
    <source>
        <dbReference type="ARBA" id="ARBA00022692"/>
    </source>
</evidence>
<evidence type="ECO:0000256" key="9">
    <source>
        <dbReference type="ARBA" id="ARBA00025439"/>
    </source>
</evidence>
<gene>
    <name evidence="12" type="primary">rbsC_3</name>
    <name evidence="12" type="ORF">NTH_02696</name>
</gene>
<dbReference type="CDD" id="cd06579">
    <property type="entry name" value="TM_PBP1_transp_AraH_like"/>
    <property type="match status" value="1"/>
</dbReference>
<accession>A0ABY5MM36</accession>
<proteinExistence type="predicted"/>
<evidence type="ECO:0000313" key="12">
    <source>
        <dbReference type="EMBL" id="UUP18216.1"/>
    </source>
</evidence>
<feature type="transmembrane region" description="Helical" evidence="11">
    <location>
        <begin position="12"/>
        <end position="33"/>
    </location>
</feature>
<feature type="transmembrane region" description="Helical" evidence="11">
    <location>
        <begin position="76"/>
        <end position="96"/>
    </location>
</feature>